<evidence type="ECO:0000256" key="3">
    <source>
        <dbReference type="ARBA" id="ARBA00020392"/>
    </source>
</evidence>
<proteinExistence type="inferred from homology"/>
<evidence type="ECO:0000313" key="12">
    <source>
        <dbReference type="Proteomes" id="UP000078407"/>
    </source>
</evidence>
<evidence type="ECO:0000256" key="2">
    <source>
        <dbReference type="ARBA" id="ARBA00010004"/>
    </source>
</evidence>
<evidence type="ECO:0000256" key="10">
    <source>
        <dbReference type="ARBA" id="ARBA00023225"/>
    </source>
</evidence>
<name>A0ABX2W952_9ENTR</name>
<keyword evidence="12" id="KW-1185">Reference proteome</keyword>
<organism evidence="11 12">
    <name type="scientific">Buttiauxella ferragutiae ATCC 51602</name>
    <dbReference type="NCBI Taxonomy" id="1354252"/>
    <lineage>
        <taxon>Bacteria</taxon>
        <taxon>Pseudomonadati</taxon>
        <taxon>Pseudomonadota</taxon>
        <taxon>Gammaproteobacteria</taxon>
        <taxon>Enterobacterales</taxon>
        <taxon>Enterobacteriaceae</taxon>
        <taxon>Buttiauxella</taxon>
    </lineage>
</organism>
<dbReference type="Pfam" id="PF02050">
    <property type="entry name" value="FliJ"/>
    <property type="match status" value="1"/>
</dbReference>
<dbReference type="RefSeq" id="WP_064544120.1">
    <property type="nucleotide sequence ID" value="NZ_LXEQ01000033.1"/>
</dbReference>
<keyword evidence="10" id="KW-1006">Bacterial flagellum protein export</keyword>
<sequence>MKALNQLHGIQSRKLDKESRELATLETRRVEAQRSLDALGQYRREMSRLPDYNPAFSLHNRSIMHRQLGDLIDKQHDEQVALKLSIVQQKKEVLNAFVARKSSEIMLERLQARQALEAQRREQNILDELALNRARLVTLDGW</sequence>
<dbReference type="InterPro" id="IPR053716">
    <property type="entry name" value="Flag_assembly_chemotaxis_eff"/>
</dbReference>
<keyword evidence="6" id="KW-0145">Chemotaxis</keyword>
<evidence type="ECO:0000256" key="4">
    <source>
        <dbReference type="ARBA" id="ARBA00022448"/>
    </source>
</evidence>
<evidence type="ECO:0000256" key="5">
    <source>
        <dbReference type="ARBA" id="ARBA00022475"/>
    </source>
</evidence>
<dbReference type="InterPro" id="IPR012823">
    <property type="entry name" value="Flagell_FliJ"/>
</dbReference>
<dbReference type="EMBL" id="LXEQ01000033">
    <property type="protein sequence ID" value="OAT28081.1"/>
    <property type="molecule type" value="Genomic_DNA"/>
</dbReference>
<dbReference type="Proteomes" id="UP000078407">
    <property type="component" value="Unassembled WGS sequence"/>
</dbReference>
<accession>A0ABX2W952</accession>
<keyword evidence="4" id="KW-0813">Transport</keyword>
<keyword evidence="9" id="KW-0472">Membrane</keyword>
<gene>
    <name evidence="11" type="ORF">M976_01920</name>
</gene>
<keyword evidence="5" id="KW-1003">Cell membrane</keyword>
<reference evidence="11 12" key="1">
    <citation type="submission" date="2016-04" db="EMBL/GenBank/DDBJ databases">
        <title>ATOL: Assembling a taxonomically balanced genome-scale reconstruction of the evolutionary history of the Enterobacteriaceae.</title>
        <authorList>
            <person name="Plunkett G.III."/>
            <person name="Neeno-Eckwall E.C."/>
            <person name="Glasner J.D."/>
            <person name="Perna N.T."/>
        </authorList>
    </citation>
    <scope>NUCLEOTIDE SEQUENCE [LARGE SCALE GENOMIC DNA]</scope>
    <source>
        <strain evidence="11 12">ATCC 51602</strain>
    </source>
</reference>
<evidence type="ECO:0000256" key="8">
    <source>
        <dbReference type="ARBA" id="ARBA00022927"/>
    </source>
</evidence>
<comment type="caution">
    <text evidence="11">The sequence shown here is derived from an EMBL/GenBank/DDBJ whole genome shotgun (WGS) entry which is preliminary data.</text>
</comment>
<evidence type="ECO:0000256" key="9">
    <source>
        <dbReference type="ARBA" id="ARBA00023136"/>
    </source>
</evidence>
<comment type="similarity">
    <text evidence="2">Belongs to the FliJ family.</text>
</comment>
<keyword evidence="7" id="KW-1005">Bacterial flagellum biogenesis</keyword>
<dbReference type="Gene3D" id="1.10.287.1700">
    <property type="match status" value="1"/>
</dbReference>
<keyword evidence="8" id="KW-0653">Protein transport</keyword>
<evidence type="ECO:0000256" key="1">
    <source>
        <dbReference type="ARBA" id="ARBA00004413"/>
    </source>
</evidence>
<evidence type="ECO:0000256" key="6">
    <source>
        <dbReference type="ARBA" id="ARBA00022500"/>
    </source>
</evidence>
<evidence type="ECO:0000256" key="7">
    <source>
        <dbReference type="ARBA" id="ARBA00022795"/>
    </source>
</evidence>
<comment type="subcellular location">
    <subcellularLocation>
        <location evidence="1">Cell membrane</location>
        <topology evidence="1">Peripheral membrane protein</topology>
        <orientation evidence="1">Cytoplasmic side</orientation>
    </subcellularLocation>
</comment>
<evidence type="ECO:0000313" key="11">
    <source>
        <dbReference type="EMBL" id="OAT28081.1"/>
    </source>
</evidence>
<protein>
    <recommendedName>
        <fullName evidence="3">Flagellar FliJ protein</fullName>
    </recommendedName>
</protein>